<dbReference type="Proteomes" id="UP000295293">
    <property type="component" value="Unassembled WGS sequence"/>
</dbReference>
<sequence>MSTPVPSWLTASWERLWVINNNQGPPENTVNVRNIQTPTLFGDCRIPKDRPRYPEARSLADLSNAELATLYAQEGFSGYTTTEGYIITWHHEIDYQPPDGSIDIGRFEILGGRNVLEHGVQSSYLEHWWRLEDAGGYFLGIKVMRNLGNNQQRVHEILSVSGDHFIYARNRAFDLPMANNLADLIKKEKYSRKQILAVLDLEVSHGFVLGGRQPWEVQFSTLPFKEGRPLDFAQGIQVDPCTGQLGERKLAPDLIWSVPINTLGIEDLLVLFPPA</sequence>
<dbReference type="EMBL" id="SNZH01000016">
    <property type="protein sequence ID" value="TDR39322.1"/>
    <property type="molecule type" value="Genomic_DNA"/>
</dbReference>
<reference evidence="1 2" key="1">
    <citation type="submission" date="2019-03" db="EMBL/GenBank/DDBJ databases">
        <title>Genomic Encyclopedia of Type Strains, Phase IV (KMG-IV): sequencing the most valuable type-strain genomes for metagenomic binning, comparative biology and taxonomic classification.</title>
        <authorList>
            <person name="Goeker M."/>
        </authorList>
    </citation>
    <scope>NUCLEOTIDE SEQUENCE [LARGE SCALE GENOMIC DNA]</scope>
    <source>
        <strain evidence="1 2">DSM 21667</strain>
    </source>
</reference>
<evidence type="ECO:0000313" key="1">
    <source>
        <dbReference type="EMBL" id="TDR39322.1"/>
    </source>
</evidence>
<dbReference type="OrthoDB" id="6992731at2"/>
<gene>
    <name evidence="1" type="ORF">DFR29_11611</name>
</gene>
<accession>A0A4R6YP56</accession>
<dbReference type="AlphaFoldDB" id="A0A4R6YP56"/>
<protein>
    <submittedName>
        <fullName evidence="1">Uncharacterized protein</fullName>
    </submittedName>
</protein>
<dbReference type="RefSeq" id="WP_133820797.1">
    <property type="nucleotide sequence ID" value="NZ_SNZH01000016.1"/>
</dbReference>
<keyword evidence="2" id="KW-1185">Reference proteome</keyword>
<name>A0A4R6YP56_9GAMM</name>
<comment type="caution">
    <text evidence="1">The sequence shown here is derived from an EMBL/GenBank/DDBJ whole genome shotgun (WGS) entry which is preliminary data.</text>
</comment>
<evidence type="ECO:0000313" key="2">
    <source>
        <dbReference type="Proteomes" id="UP000295293"/>
    </source>
</evidence>
<organism evidence="1 2">
    <name type="scientific">Tahibacter aquaticus</name>
    <dbReference type="NCBI Taxonomy" id="520092"/>
    <lineage>
        <taxon>Bacteria</taxon>
        <taxon>Pseudomonadati</taxon>
        <taxon>Pseudomonadota</taxon>
        <taxon>Gammaproteobacteria</taxon>
        <taxon>Lysobacterales</taxon>
        <taxon>Rhodanobacteraceae</taxon>
        <taxon>Tahibacter</taxon>
    </lineage>
</organism>
<proteinExistence type="predicted"/>